<organism evidence="3 4">
    <name type="scientific">Acinetobacter soli</name>
    <dbReference type="NCBI Taxonomy" id="487316"/>
    <lineage>
        <taxon>Bacteria</taxon>
        <taxon>Pseudomonadati</taxon>
        <taxon>Pseudomonadota</taxon>
        <taxon>Gammaproteobacteria</taxon>
        <taxon>Moraxellales</taxon>
        <taxon>Moraxellaceae</taxon>
        <taxon>Acinetobacter</taxon>
    </lineage>
</organism>
<accession>A0A1P8EN04</accession>
<evidence type="ECO:0000313" key="3">
    <source>
        <dbReference type="EMBL" id="APV37614.1"/>
    </source>
</evidence>
<evidence type="ECO:0000259" key="2">
    <source>
        <dbReference type="PROSITE" id="PS50943"/>
    </source>
</evidence>
<dbReference type="EMBL" id="CP016897">
    <property type="protein sequence ID" value="APV37614.1"/>
    <property type="molecule type" value="Genomic_DNA"/>
</dbReference>
<reference evidence="3 4" key="1">
    <citation type="submission" date="2016-08" db="EMBL/GenBank/DDBJ databases">
        <title>Complete genome sequence of Acinetobacter baylyi strain GFJ2.</title>
        <authorList>
            <person name="Tabata M."/>
            <person name="Kuboki S."/>
            <person name="Gibu N."/>
            <person name="Kinouchi Y."/>
            <person name="Vangnai A."/>
            <person name="Kasai D."/>
            <person name="Fukuda M."/>
        </authorList>
    </citation>
    <scope>NUCLEOTIDE SEQUENCE [LARGE SCALE GENOMIC DNA]</scope>
    <source>
        <strain evidence="3 4">GFJ2</strain>
        <plasmid evidence="4">Plasmid pgfj1</plasmid>
    </source>
</reference>
<feature type="domain" description="HTH cro/C1-type" evidence="2">
    <location>
        <begin position="20"/>
        <end position="71"/>
    </location>
</feature>
<dbReference type="InterPro" id="IPR010982">
    <property type="entry name" value="Lambda_DNA-bd_dom_sf"/>
</dbReference>
<dbReference type="Gene3D" id="1.10.260.40">
    <property type="entry name" value="lambda repressor-like DNA-binding domains"/>
    <property type="match status" value="1"/>
</dbReference>
<dbReference type="SMART" id="SM00530">
    <property type="entry name" value="HTH_XRE"/>
    <property type="match status" value="1"/>
</dbReference>
<dbReference type="GO" id="GO:0003677">
    <property type="term" value="F:DNA binding"/>
    <property type="evidence" value="ECO:0007669"/>
    <property type="project" value="InterPro"/>
</dbReference>
<dbReference type="AlphaFoldDB" id="A0A1P8EN04"/>
<dbReference type="Pfam" id="PF01381">
    <property type="entry name" value="HTH_3"/>
    <property type="match status" value="1"/>
</dbReference>
<sequence>MIISKSDTARNKASTIGARLKQARLNQDMTQTEVSEQSGLERRVIINAEKGKVSLEDLIAIMDALGMADQLNTLLPEQPISPIQLLKMRGQIRKRASGDNKRQSVANKQKLEKGGDEW</sequence>
<feature type="compositionally biased region" description="Basic and acidic residues" evidence="1">
    <location>
        <begin position="109"/>
        <end position="118"/>
    </location>
</feature>
<gene>
    <name evidence="3" type="ORF">BEN76_16275</name>
</gene>
<dbReference type="RefSeq" id="WP_076033625.1">
    <property type="nucleotide sequence ID" value="NZ_CP016897.1"/>
</dbReference>
<dbReference type="Proteomes" id="UP000185674">
    <property type="component" value="Plasmid pGFJ1"/>
</dbReference>
<keyword evidence="3" id="KW-0614">Plasmid</keyword>
<dbReference type="SUPFAM" id="SSF47413">
    <property type="entry name" value="lambda repressor-like DNA-binding domains"/>
    <property type="match status" value="1"/>
</dbReference>
<name>A0A1P8EN04_9GAMM</name>
<dbReference type="CDD" id="cd00093">
    <property type="entry name" value="HTH_XRE"/>
    <property type="match status" value="1"/>
</dbReference>
<dbReference type="PROSITE" id="PS50943">
    <property type="entry name" value="HTH_CROC1"/>
    <property type="match status" value="1"/>
</dbReference>
<evidence type="ECO:0000256" key="1">
    <source>
        <dbReference type="SAM" id="MobiDB-lite"/>
    </source>
</evidence>
<dbReference type="InterPro" id="IPR001387">
    <property type="entry name" value="Cro/C1-type_HTH"/>
</dbReference>
<geneLocation type="plasmid" evidence="4">
    <name>pgfj1</name>
</geneLocation>
<dbReference type="KEGG" id="asol:BEN76_16275"/>
<protein>
    <recommendedName>
        <fullName evidence="2">HTH cro/C1-type domain-containing protein</fullName>
    </recommendedName>
</protein>
<feature type="region of interest" description="Disordered" evidence="1">
    <location>
        <begin position="92"/>
        <end position="118"/>
    </location>
</feature>
<evidence type="ECO:0000313" key="4">
    <source>
        <dbReference type="Proteomes" id="UP000185674"/>
    </source>
</evidence>
<proteinExistence type="predicted"/>